<dbReference type="Proteomes" id="UP000275263">
    <property type="component" value="Unassembled WGS sequence"/>
</dbReference>
<dbReference type="PIRSF" id="PIRSF002155">
    <property type="entry name" value="Ribosomal_L1"/>
    <property type="match status" value="1"/>
</dbReference>
<reference evidence="12 23" key="5">
    <citation type="submission" date="2018-01" db="EMBL/GenBank/DDBJ databases">
        <authorList>
            <person name="Morgan R.D."/>
        </authorList>
    </citation>
    <scope>NUCLEOTIDE SEQUENCE [LARGE SCALE GENOMIC DNA]</scope>
    <source>
        <strain evidence="12 23">26695-dRdM2</strain>
    </source>
</reference>
<evidence type="ECO:0000313" key="12">
    <source>
        <dbReference type="EMBL" id="AUV79834.1"/>
    </source>
</evidence>
<proteinExistence type="inferred from homology"/>
<dbReference type="Pfam" id="PF00687">
    <property type="entry name" value="Ribosomal_L1"/>
    <property type="match status" value="1"/>
</dbReference>
<evidence type="ECO:0000313" key="16">
    <source>
        <dbReference type="EMBL" id="QJW44034.1"/>
    </source>
</evidence>
<dbReference type="EMBL" id="RJHK01000010">
    <property type="protein sequence ID" value="RVZ34287.1"/>
    <property type="molecule type" value="Genomic_DNA"/>
</dbReference>
<evidence type="ECO:0000313" key="26">
    <source>
        <dbReference type="Proteomes" id="UP000288704"/>
    </source>
</evidence>
<dbReference type="GO" id="GO:0003735">
    <property type="term" value="F:structural constituent of ribosome"/>
    <property type="evidence" value="ECO:0007669"/>
    <property type="project" value="InterPro"/>
</dbReference>
<dbReference type="PANTHER" id="PTHR36427:SF3">
    <property type="entry name" value="LARGE RIBOSOMAL SUBUNIT PROTEIN UL1M"/>
    <property type="match status" value="1"/>
</dbReference>
<evidence type="ECO:0000256" key="5">
    <source>
        <dbReference type="ARBA" id="ARBA00022845"/>
    </source>
</evidence>
<dbReference type="RefSeq" id="WP_001085839.1">
    <property type="nucleotide sequence ID" value="NZ_AP017633.1"/>
</dbReference>
<dbReference type="GO" id="GO:0022625">
    <property type="term" value="C:cytosolic large ribosomal subunit"/>
    <property type="evidence" value="ECO:0007669"/>
    <property type="project" value="TreeGrafter"/>
</dbReference>
<dbReference type="CDD" id="cd00403">
    <property type="entry name" value="Ribosomal_L1"/>
    <property type="match status" value="1"/>
</dbReference>
<comment type="subunit">
    <text evidence="10">Part of the 50S ribosomal subunit.</text>
</comment>
<dbReference type="EMBL" id="RPFT01000010">
    <property type="protein sequence ID" value="RPF67864.1"/>
    <property type="molecule type" value="Genomic_DNA"/>
</dbReference>
<keyword evidence="5 10" id="KW-0810">Translation regulation</keyword>
<evidence type="ECO:0000313" key="27">
    <source>
        <dbReference type="Proteomes" id="UP000289024"/>
    </source>
</evidence>
<reference evidence="16 29" key="10">
    <citation type="submission" date="2020-05" db="EMBL/GenBank/DDBJ databases">
        <title>Proteome, Transcriptome, Methylome of different strains of Helicobacter pylori.</title>
        <authorList>
            <person name="Butenko I."/>
            <person name="Fedorov D."/>
            <person name="Babenko V."/>
            <person name="Manolov A."/>
            <person name="Boldyreva D."/>
            <person name="Klimina K."/>
            <person name="Veselovski V."/>
            <person name="Malahova M."/>
            <person name="Semashko T."/>
            <person name="Semenov I."/>
            <person name="Govorun V."/>
        </authorList>
    </citation>
    <scope>NUCLEOTIDE SEQUENCE [LARGE SCALE GENOMIC DNA]</scope>
    <source>
        <strain evidence="16 29">HPY</strain>
    </source>
</reference>
<dbReference type="GO" id="GO:0019843">
    <property type="term" value="F:rRNA binding"/>
    <property type="evidence" value="ECO:0007669"/>
    <property type="project" value="UniProtKB-UniRule"/>
</dbReference>
<dbReference type="Proteomes" id="UP000502945">
    <property type="component" value="Chromosome"/>
</dbReference>
<keyword evidence="2 10" id="KW-0678">Repressor</keyword>
<dbReference type="PROSITE" id="PS01199">
    <property type="entry name" value="RIBOSOMAL_L1"/>
    <property type="match status" value="1"/>
</dbReference>
<reference evidence="13 21" key="1">
    <citation type="submission" date="2015-08" db="EMBL/GenBank/DDBJ databases">
        <title>Comparative genomics of Helicobacter pylori strains.</title>
        <authorList>
            <person name="Kumar N."/>
            <person name="Albert M.J."/>
            <person name="Al-Akbal H.M."/>
            <person name="Ahmed N."/>
        </authorList>
    </citation>
    <scope>NUCLEOTIDE SEQUENCE [LARGE SCALE GENOMIC DNA]</scope>
    <source>
        <strain evidence="13 21">59</strain>
    </source>
</reference>
<dbReference type="Proteomes" id="UP000288704">
    <property type="component" value="Unassembled WGS sequence"/>
</dbReference>
<sequence>MAKKVFKRLEKLFSKIQNDKAYGVEQGVEVVKSLASAKFDETVEVALRLGVDPRHADQMVRGAVVLPHGTGKKVRVAVFAKDIKQDEAKNAGADVVGGDDLAEEIKNGRIDFDMVIATPDMMAVVGKVGRILGPKGLMPNPKTGTVTMDIAKAVSNAKSGQVNFRVDKKGNVHAPIGKASFPEEKIKENMLELVKTINRLKPSSAKGKYIRNAALSLTMSPSVSLDAQELMDIK</sequence>
<evidence type="ECO:0000313" key="18">
    <source>
        <dbReference type="EMBL" id="RPF67864.1"/>
    </source>
</evidence>
<dbReference type="HAMAP" id="MF_01318_B">
    <property type="entry name" value="Ribosomal_uL1_B"/>
    <property type="match status" value="1"/>
</dbReference>
<dbReference type="InterPro" id="IPR028364">
    <property type="entry name" value="Ribosomal_uL1/biogenesis"/>
</dbReference>
<dbReference type="Proteomes" id="UP000037777">
    <property type="component" value="Unassembled WGS sequence"/>
</dbReference>
<dbReference type="InterPro" id="IPR023673">
    <property type="entry name" value="Ribosomal_uL1_CS"/>
</dbReference>
<dbReference type="PANTHER" id="PTHR36427">
    <property type="entry name" value="54S RIBOSOMAL PROTEIN L1, MITOCHONDRIAL"/>
    <property type="match status" value="1"/>
</dbReference>
<evidence type="ECO:0000313" key="28">
    <source>
        <dbReference type="Proteomes" id="UP000319468"/>
    </source>
</evidence>
<dbReference type="EMBL" id="CP026324">
    <property type="protein sequence ID" value="AUV79834.1"/>
    <property type="molecule type" value="Genomic_DNA"/>
</dbReference>
<dbReference type="FunFam" id="3.40.50.790:FF:000001">
    <property type="entry name" value="50S ribosomal protein L1"/>
    <property type="match status" value="1"/>
</dbReference>
<dbReference type="Proteomes" id="UP000319468">
    <property type="component" value="Unassembled WGS sequence"/>
</dbReference>
<evidence type="ECO:0000256" key="1">
    <source>
        <dbReference type="ARBA" id="ARBA00010531"/>
    </source>
</evidence>
<dbReference type="Gene3D" id="3.30.190.20">
    <property type="match status" value="1"/>
</dbReference>
<reference evidence="12 23" key="6">
    <citation type="submission" date="2018-02" db="EMBL/GenBank/DDBJ databases">
        <title>N4-cytosine DNA methylation regulates transcription and pathogenesis in Helicobacter pylori.</title>
        <authorList>
            <person name="Kumar S."/>
            <person name="Karmakar B.C."/>
            <person name="Nagarajan D."/>
            <person name="Mukhopadhyay A.K."/>
            <person name="Rao D.N."/>
        </authorList>
    </citation>
    <scope>NUCLEOTIDE SEQUENCE [LARGE SCALE GENOMIC DNA]</scope>
    <source>
        <strain evidence="12 23">26695-dRdM2</strain>
    </source>
</reference>
<dbReference type="EMBL" id="CP053396">
    <property type="protein sequence ID" value="QJW44034.1"/>
    <property type="molecule type" value="Genomic_DNA"/>
</dbReference>
<evidence type="ECO:0000313" key="23">
    <source>
        <dbReference type="Proteomes" id="UP000236568"/>
    </source>
</evidence>
<evidence type="ECO:0000313" key="19">
    <source>
        <dbReference type="EMBL" id="RVZ34287.1"/>
    </source>
</evidence>
<protein>
    <recommendedName>
        <fullName evidence="9 10">Large ribosomal subunit protein uL1</fullName>
    </recommendedName>
</protein>
<keyword evidence="3 10" id="KW-0820">tRNA-binding</keyword>
<comment type="similarity">
    <text evidence="1 10 11">Belongs to the universal ribosomal protein uL1 family.</text>
</comment>
<keyword evidence="6 10" id="KW-0694">RNA-binding</keyword>
<evidence type="ECO:0000256" key="4">
    <source>
        <dbReference type="ARBA" id="ARBA00022730"/>
    </source>
</evidence>
<comment type="function">
    <text evidence="10">Protein L1 is also a translational repressor protein, it controls the translation of the L11 operon by binding to its mRNA.</text>
</comment>
<accession>A0A024C1Q1</accession>
<dbReference type="InterPro" id="IPR023674">
    <property type="entry name" value="Ribosomal_uL1-like"/>
</dbReference>
<dbReference type="GO" id="GO:0006417">
    <property type="term" value="P:regulation of translation"/>
    <property type="evidence" value="ECO:0007669"/>
    <property type="project" value="UniProtKB-KW"/>
</dbReference>
<reference evidence="18 25" key="3">
    <citation type="journal article" date="2017" name="Gut Pathog.">
        <title>Mycobacterium avium subsp. paratuberculosis and associated risk factors for inflammatory bowel disease in Iranian patients.</title>
        <authorList>
            <person name="Zamani S."/>
            <person name="Zali M.R."/>
            <person name="Aghdaei H.A."/>
            <person name="Sechi L.A."/>
            <person name="Niegowska M."/>
            <person name="Caggiu E."/>
            <person name="Keshavarz R."/>
            <person name="Mosavari N."/>
            <person name="Feizabadi M.M."/>
        </authorList>
    </citation>
    <scope>NUCLEOTIDE SEQUENCE [LARGE SCALE GENOMIC DNA]</scope>
    <source>
        <strain evidence="18 25">1057</strain>
    </source>
</reference>
<dbReference type="EMBL" id="QEGO01000016">
    <property type="protein sequence ID" value="RKV29985.1"/>
    <property type="molecule type" value="Genomic_DNA"/>
</dbReference>
<evidence type="ECO:0000313" key="14">
    <source>
        <dbReference type="EMBL" id="OOQ34556.1"/>
    </source>
</evidence>
<evidence type="ECO:0000313" key="21">
    <source>
        <dbReference type="Proteomes" id="UP000037777"/>
    </source>
</evidence>
<evidence type="ECO:0000256" key="2">
    <source>
        <dbReference type="ARBA" id="ARBA00022491"/>
    </source>
</evidence>
<evidence type="ECO:0000256" key="7">
    <source>
        <dbReference type="ARBA" id="ARBA00022980"/>
    </source>
</evidence>
<dbReference type="Proteomes" id="UP000236568">
    <property type="component" value="Chromosome"/>
</dbReference>
<evidence type="ECO:0000256" key="3">
    <source>
        <dbReference type="ARBA" id="ARBA00022555"/>
    </source>
</evidence>
<reference evidence="26 27" key="8">
    <citation type="submission" date="2018-10" db="EMBL/GenBank/DDBJ databases">
        <title>Genetic determinants and prediction of antibiotic resistance phenotypes in Helicobacter pylori.</title>
        <authorList>
            <person name="Wagner K."/>
        </authorList>
    </citation>
    <scope>NUCLEOTIDE SEQUENCE [LARGE SCALE GENOMIC DNA]</scope>
    <source>
        <strain evidence="20 26">ZH117</strain>
        <strain evidence="19 27">ZH97</strain>
    </source>
</reference>
<dbReference type="OMA" id="EFRVDKH"/>
<dbReference type="SMR" id="A0A024C1Q1"/>
<dbReference type="EMBL" id="RJIC01000005">
    <property type="protein sequence ID" value="RVZ63741.1"/>
    <property type="molecule type" value="Genomic_DNA"/>
</dbReference>
<evidence type="ECO:0000313" key="25">
    <source>
        <dbReference type="Proteomes" id="UP000275263"/>
    </source>
</evidence>
<dbReference type="InterPro" id="IPR016095">
    <property type="entry name" value="Ribosomal_uL1_3-a/b-sand"/>
</dbReference>
<dbReference type="InterPro" id="IPR005878">
    <property type="entry name" value="Ribosom_uL1_bac-type"/>
</dbReference>
<evidence type="ECO:0000313" key="20">
    <source>
        <dbReference type="EMBL" id="RVZ63741.1"/>
    </source>
</evidence>
<evidence type="ECO:0000256" key="8">
    <source>
        <dbReference type="ARBA" id="ARBA00023274"/>
    </source>
</evidence>
<dbReference type="NCBIfam" id="TIGR01169">
    <property type="entry name" value="rplA_bact"/>
    <property type="match status" value="1"/>
</dbReference>
<reference evidence="15 22" key="4">
    <citation type="journal article" date="2017" name="Gut Pathog.">
        <title>Phylogenomics of Colombian Helicobacter pylori isolates.</title>
        <authorList>
            <person name="Gutierrez-Escobar A.J."/>
            <person name="Trujillo E."/>
            <person name="Acevedo O."/>
            <person name="Bravo M.M."/>
        </authorList>
    </citation>
    <scope>NUCLEOTIDE SEQUENCE [LARGE SCALE GENOMIC DNA]</scope>
    <source>
        <strain evidence="15 22">3076</strain>
    </source>
</reference>
<comment type="function">
    <text evidence="10">Binds directly to 23S rRNA. The L1 stalk is quite mobile in the ribosome, and is involved in E site tRNA release.</text>
</comment>
<evidence type="ECO:0000256" key="6">
    <source>
        <dbReference type="ARBA" id="ARBA00022884"/>
    </source>
</evidence>
<evidence type="ECO:0000256" key="10">
    <source>
        <dbReference type="HAMAP-Rule" id="MF_01318"/>
    </source>
</evidence>
<evidence type="ECO:0000256" key="11">
    <source>
        <dbReference type="RuleBase" id="RU000659"/>
    </source>
</evidence>
<dbReference type="Proteomes" id="UP000267086">
    <property type="component" value="Unassembled WGS sequence"/>
</dbReference>
<evidence type="ECO:0000313" key="13">
    <source>
        <dbReference type="EMBL" id="KOS33292.1"/>
    </source>
</evidence>
<reference evidence="14 28" key="2">
    <citation type="journal article" date="2017" name="Front. Cell. Infect. Microbiol.">
        <title>Whole Genome Sequence and Phylogenetic Analysis Show Helicobacter pylori Strains from Latin America Have Followed a Unique Evolution Pathway.</title>
        <authorList>
            <person name="Munoz-Ramirez Z.Y."/>
            <person name="Mendez-Tenorio A."/>
            <person name="Kato I."/>
            <person name="Bravo M.M."/>
            <person name="Rizzato C."/>
            <person name="Thorell K."/>
            <person name="Torres R.C."/>
            <person name="Aviles-Jimenez F."/>
            <person name="Camorlinga M."/>
            <person name="Canzian F."/>
            <person name="Torres J."/>
        </authorList>
    </citation>
    <scope>NUCLEOTIDE SEQUENCE [LARGE SCALE GENOMIC DNA]</scope>
    <source>
        <strain evidence="14 28">CM22347</strain>
    </source>
</reference>
<evidence type="ECO:0000313" key="17">
    <source>
        <dbReference type="EMBL" id="RKV29985.1"/>
    </source>
</evidence>
<dbReference type="Gene3D" id="3.40.50.790">
    <property type="match status" value="1"/>
</dbReference>
<name>A0A024C1Q1_HELPX</name>
<keyword evidence="8 10" id="KW-0687">Ribonucleoprotein</keyword>
<reference evidence="18" key="9">
    <citation type="submission" date="2018-11" db="EMBL/GenBank/DDBJ databases">
        <authorList>
            <person name="Gutierrez A.J."/>
            <person name="Bravo M."/>
        </authorList>
    </citation>
    <scope>NUCLEOTIDE SEQUENCE</scope>
    <source>
        <strain evidence="18">1057</strain>
    </source>
</reference>
<dbReference type="GO" id="GO:0000049">
    <property type="term" value="F:tRNA binding"/>
    <property type="evidence" value="ECO:0007669"/>
    <property type="project" value="UniProtKB-KW"/>
</dbReference>
<dbReference type="EMBL" id="MBGM01000031">
    <property type="protein sequence ID" value="PDW29071.1"/>
    <property type="molecule type" value="Genomic_DNA"/>
</dbReference>
<evidence type="ECO:0000313" key="24">
    <source>
        <dbReference type="Proteomes" id="UP000267086"/>
    </source>
</evidence>
<evidence type="ECO:0000313" key="29">
    <source>
        <dbReference type="Proteomes" id="UP000502945"/>
    </source>
</evidence>
<keyword evidence="7 10" id="KW-0689">Ribosomal protein</keyword>
<evidence type="ECO:0000313" key="15">
    <source>
        <dbReference type="EMBL" id="PDW29071.1"/>
    </source>
</evidence>
<dbReference type="SUPFAM" id="SSF56808">
    <property type="entry name" value="Ribosomal protein L1"/>
    <property type="match status" value="1"/>
</dbReference>
<evidence type="ECO:0000256" key="9">
    <source>
        <dbReference type="ARBA" id="ARBA00035241"/>
    </source>
</evidence>
<gene>
    <name evidence="10" type="primary">rplA</name>
    <name evidence="13" type="ORF">AM496_04295</name>
    <name evidence="14" type="ORF">B0X69_01705</name>
    <name evidence="15" type="ORF">BB451_03560</name>
    <name evidence="12" type="ORF">C2842_06205</name>
    <name evidence="17" type="ORF">DD751_06045</name>
    <name evidence="19" type="ORF">EC547_05730</name>
    <name evidence="20" type="ORF">EC574_04625</name>
    <name evidence="18" type="ORF">EGW01_05340</name>
    <name evidence="16" type="ORF">HK440_06635</name>
</gene>
<dbReference type="InterPro" id="IPR002143">
    <property type="entry name" value="Ribosomal_uL1"/>
</dbReference>
<dbReference type="Proteomes" id="UP000220469">
    <property type="component" value="Unassembled WGS sequence"/>
</dbReference>
<organism evidence="13 21">
    <name type="scientific">Helicobacter pylori</name>
    <name type="common">Campylobacter pylori</name>
    <dbReference type="NCBI Taxonomy" id="210"/>
    <lineage>
        <taxon>Bacteria</taxon>
        <taxon>Pseudomonadati</taxon>
        <taxon>Campylobacterota</taxon>
        <taxon>Epsilonproteobacteria</taxon>
        <taxon>Campylobacterales</taxon>
        <taxon>Helicobacteraceae</taxon>
        <taxon>Helicobacter</taxon>
    </lineage>
</organism>
<dbReference type="GO" id="GO:0006412">
    <property type="term" value="P:translation"/>
    <property type="evidence" value="ECO:0007669"/>
    <property type="project" value="UniProtKB-UniRule"/>
</dbReference>
<reference evidence="17 24" key="7">
    <citation type="submission" date="2018-04" db="EMBL/GenBank/DDBJ databases">
        <title>Complete genome sequences of Helicobacter pylori.</title>
        <authorList>
            <person name="Palau M."/>
            <person name="Minana-Galbis D."/>
        </authorList>
    </citation>
    <scope>NUCLEOTIDE SEQUENCE [LARGE SCALE GENOMIC DNA]</scope>
    <source>
        <strain evidence="17 24">B712A</strain>
    </source>
</reference>
<dbReference type="AlphaFoldDB" id="A0A024C1Q1"/>
<keyword evidence="4 10" id="KW-0699">rRNA-binding</keyword>
<dbReference type="EMBL" id="LIXH01000021">
    <property type="protein sequence ID" value="KOS33292.1"/>
    <property type="molecule type" value="Genomic_DNA"/>
</dbReference>
<dbReference type="Proteomes" id="UP000289024">
    <property type="component" value="Unassembled WGS sequence"/>
</dbReference>
<dbReference type="eggNOG" id="COG0081">
    <property type="taxonomic scope" value="Bacteria"/>
</dbReference>
<evidence type="ECO:0000313" key="22">
    <source>
        <dbReference type="Proteomes" id="UP000220469"/>
    </source>
</evidence>
<dbReference type="EMBL" id="MUPM01000119">
    <property type="protein sequence ID" value="OOQ34556.1"/>
    <property type="molecule type" value="Genomic_DNA"/>
</dbReference>